<keyword evidence="3 6" id="KW-0812">Transmembrane</keyword>
<evidence type="ECO:0000256" key="1">
    <source>
        <dbReference type="ARBA" id="ARBA00004141"/>
    </source>
</evidence>
<feature type="transmembrane region" description="Helical" evidence="6">
    <location>
        <begin position="29"/>
        <end position="50"/>
    </location>
</feature>
<dbReference type="NCBIfam" id="TIGR00784">
    <property type="entry name" value="citMHS"/>
    <property type="match status" value="1"/>
</dbReference>
<evidence type="ECO:0000256" key="4">
    <source>
        <dbReference type="ARBA" id="ARBA00022989"/>
    </source>
</evidence>
<dbReference type="InterPro" id="IPR004680">
    <property type="entry name" value="Cit_transptr-like_dom"/>
</dbReference>
<dbReference type="EMBL" id="JBBEGN010000011">
    <property type="protein sequence ID" value="MEJ2870163.1"/>
    <property type="molecule type" value="Genomic_DNA"/>
</dbReference>
<feature type="transmembrane region" description="Helical" evidence="6">
    <location>
        <begin position="384"/>
        <end position="402"/>
    </location>
</feature>
<feature type="transmembrane region" description="Helical" evidence="6">
    <location>
        <begin position="173"/>
        <end position="195"/>
    </location>
</feature>
<keyword evidence="9" id="KW-1185">Reference proteome</keyword>
<feature type="transmembrane region" description="Helical" evidence="6">
    <location>
        <begin position="133"/>
        <end position="153"/>
    </location>
</feature>
<evidence type="ECO:0000256" key="3">
    <source>
        <dbReference type="ARBA" id="ARBA00022692"/>
    </source>
</evidence>
<organism evidence="8 9">
    <name type="scientific">Actinomycetospora aurantiaca</name>
    <dbReference type="NCBI Taxonomy" id="3129233"/>
    <lineage>
        <taxon>Bacteria</taxon>
        <taxon>Bacillati</taxon>
        <taxon>Actinomycetota</taxon>
        <taxon>Actinomycetes</taxon>
        <taxon>Pseudonocardiales</taxon>
        <taxon>Pseudonocardiaceae</taxon>
        <taxon>Actinomycetospora</taxon>
    </lineage>
</organism>
<dbReference type="Proteomes" id="UP001385809">
    <property type="component" value="Unassembled WGS sequence"/>
</dbReference>
<keyword evidence="4 6" id="KW-1133">Transmembrane helix</keyword>
<evidence type="ECO:0000256" key="5">
    <source>
        <dbReference type="ARBA" id="ARBA00023136"/>
    </source>
</evidence>
<evidence type="ECO:0000256" key="2">
    <source>
        <dbReference type="ARBA" id="ARBA00022448"/>
    </source>
</evidence>
<evidence type="ECO:0000259" key="7">
    <source>
        <dbReference type="Pfam" id="PF03600"/>
    </source>
</evidence>
<evidence type="ECO:0000313" key="9">
    <source>
        <dbReference type="Proteomes" id="UP001385809"/>
    </source>
</evidence>
<evidence type="ECO:0000313" key="8">
    <source>
        <dbReference type="EMBL" id="MEJ2870163.1"/>
    </source>
</evidence>
<feature type="domain" description="Citrate transporter-like" evidence="7">
    <location>
        <begin position="12"/>
        <end position="414"/>
    </location>
</feature>
<dbReference type="RefSeq" id="WP_337696732.1">
    <property type="nucleotide sequence ID" value="NZ_JBBEGN010000011.1"/>
</dbReference>
<feature type="transmembrane region" description="Helical" evidence="6">
    <location>
        <begin position="103"/>
        <end position="126"/>
    </location>
</feature>
<accession>A0ABU8MT92</accession>
<dbReference type="Pfam" id="PF03600">
    <property type="entry name" value="CitMHS"/>
    <property type="match status" value="1"/>
</dbReference>
<feature type="transmembrane region" description="Helical" evidence="6">
    <location>
        <begin position="62"/>
        <end position="83"/>
    </location>
</feature>
<dbReference type="InterPro" id="IPR014738">
    <property type="entry name" value="Citrate_transporter"/>
</dbReference>
<keyword evidence="2" id="KW-0813">Transport</keyword>
<feature type="transmembrane region" description="Helical" evidence="6">
    <location>
        <begin position="352"/>
        <end position="372"/>
    </location>
</feature>
<feature type="transmembrane region" description="Helical" evidence="6">
    <location>
        <begin position="318"/>
        <end position="340"/>
    </location>
</feature>
<sequence>MLVILGFVMIGVFMTLIMTRTLTPVVALVLVPTIFGLFAGAGLGLGDMVIDSVQDLAPTAALLMFAIIYFGTMIDVGLFDPIVRGILRVVGDDPAKVVVGTAVLAAVVSLDGDGSTTFIITVAAMLPVYRRLGLSPVILTAVAGVANGVINIVPWGGPTARAASALKLSPSEVFVPMIPSLLGGIATVIVLAYVLGRRERTRLGADAFAEVRASVGGERVATGTGRSTAVLTPPSGTPAVGAGGTGAGDDQGVEGALDPDRPTLRPRLYWFNAALTVAMLGLLILDVLPIAVLFMIGCGIALVVNFRSVDEQAAELKAHAGSVVSVVSMVLAAAVLIGVLDGTGMVDAMARWMVSVIPASFGPFMGVVTALISMPLTFLMSNDAFYFGVLPVLAETAANYGISPAEMARASIVGQPVHMQSPLVPAILLLVALAKVDLGDHHRKALWIAGLASLAMLVVGVLVGAIPFLA</sequence>
<gene>
    <name evidence="8" type="ORF">WCD74_20505</name>
</gene>
<comment type="subcellular location">
    <subcellularLocation>
        <location evidence="1">Membrane</location>
        <topology evidence="1">Multi-pass membrane protein</topology>
    </subcellularLocation>
</comment>
<reference evidence="8 9" key="1">
    <citation type="submission" date="2024-03" db="EMBL/GenBank/DDBJ databases">
        <title>Actinomycetospora sp. OC33-EN08, a novel actinomycete isolated from wild orchid (Aerides multiflora).</title>
        <authorList>
            <person name="Suriyachadkun C."/>
        </authorList>
    </citation>
    <scope>NUCLEOTIDE SEQUENCE [LARGE SCALE GENOMIC DNA]</scope>
    <source>
        <strain evidence="8 9">OC33-EN08</strain>
    </source>
</reference>
<comment type="caution">
    <text evidence="8">The sequence shown here is derived from an EMBL/GenBank/DDBJ whole genome shotgun (WGS) entry which is preliminary data.</text>
</comment>
<name>A0ABU8MT92_9PSEU</name>
<evidence type="ECO:0000256" key="6">
    <source>
        <dbReference type="SAM" id="Phobius"/>
    </source>
</evidence>
<feature type="transmembrane region" description="Helical" evidence="6">
    <location>
        <begin position="445"/>
        <end position="469"/>
    </location>
</feature>
<proteinExistence type="predicted"/>
<protein>
    <submittedName>
        <fullName evidence="8">Citrate:proton symporter</fullName>
    </submittedName>
</protein>
<feature type="transmembrane region" description="Helical" evidence="6">
    <location>
        <begin position="290"/>
        <end position="306"/>
    </location>
</feature>
<keyword evidence="5 6" id="KW-0472">Membrane</keyword>